<evidence type="ECO:0000256" key="3">
    <source>
        <dbReference type="ARBA" id="ARBA00022989"/>
    </source>
</evidence>
<feature type="region of interest" description="Disordered" evidence="6">
    <location>
        <begin position="451"/>
        <end position="497"/>
    </location>
</feature>
<dbReference type="EMBL" id="CP090167">
    <property type="protein sequence ID" value="UJO17499.1"/>
    <property type="molecule type" value="Genomic_DNA"/>
</dbReference>
<keyword evidence="2 7" id="KW-0812">Transmembrane</keyword>
<accession>A0A9Q8LHZ6</accession>
<evidence type="ECO:0000313" key="10">
    <source>
        <dbReference type="Proteomes" id="UP000756132"/>
    </source>
</evidence>
<feature type="transmembrane region" description="Helical" evidence="7">
    <location>
        <begin position="276"/>
        <end position="300"/>
    </location>
</feature>
<keyword evidence="3 7" id="KW-1133">Transmembrane helix</keyword>
<dbReference type="Gene3D" id="1.20.1280.50">
    <property type="match status" value="1"/>
</dbReference>
<dbReference type="InterPro" id="IPR052337">
    <property type="entry name" value="SAT4-like"/>
</dbReference>
<evidence type="ECO:0000313" key="9">
    <source>
        <dbReference type="EMBL" id="UJO17499.1"/>
    </source>
</evidence>
<feature type="region of interest" description="Disordered" evidence="6">
    <location>
        <begin position="374"/>
        <end position="425"/>
    </location>
</feature>
<feature type="transmembrane region" description="Helical" evidence="7">
    <location>
        <begin position="108"/>
        <end position="133"/>
    </location>
</feature>
<feature type="transmembrane region" description="Helical" evidence="7">
    <location>
        <begin position="77"/>
        <end position="96"/>
    </location>
</feature>
<evidence type="ECO:0000256" key="1">
    <source>
        <dbReference type="ARBA" id="ARBA00004141"/>
    </source>
</evidence>
<feature type="transmembrane region" description="Helical" evidence="7">
    <location>
        <begin position="153"/>
        <end position="176"/>
    </location>
</feature>
<dbReference type="OrthoDB" id="550575at2759"/>
<dbReference type="PANTHER" id="PTHR33048">
    <property type="entry name" value="PTH11-LIKE INTEGRAL MEMBRANE PROTEIN (AFU_ORTHOLOGUE AFUA_5G11245)"/>
    <property type="match status" value="1"/>
</dbReference>
<protein>
    <recommendedName>
        <fullName evidence="8">F-box domain-containing protein</fullName>
    </recommendedName>
</protein>
<dbReference type="Pfam" id="PF20684">
    <property type="entry name" value="Fung_rhodopsin"/>
    <property type="match status" value="1"/>
</dbReference>
<keyword evidence="4 7" id="KW-0472">Membrane</keyword>
<feature type="transmembrane region" description="Helical" evidence="7">
    <location>
        <begin position="188"/>
        <end position="212"/>
    </location>
</feature>
<dbReference type="Proteomes" id="UP000756132">
    <property type="component" value="Chromosome 5"/>
</dbReference>
<dbReference type="AlphaFoldDB" id="A0A9Q8LHZ6"/>
<feature type="compositionally biased region" description="Basic and acidic residues" evidence="6">
    <location>
        <begin position="462"/>
        <end position="477"/>
    </location>
</feature>
<reference evidence="9" key="2">
    <citation type="journal article" date="2022" name="Microb. Genom.">
        <title>A chromosome-scale genome assembly of the tomato pathogen Cladosporium fulvum reveals a compartmentalized genome architecture and the presence of a dispensable chromosome.</title>
        <authorList>
            <person name="Zaccaron A.Z."/>
            <person name="Chen L.H."/>
            <person name="Samaras A."/>
            <person name="Stergiopoulos I."/>
        </authorList>
    </citation>
    <scope>NUCLEOTIDE SEQUENCE</scope>
    <source>
        <strain evidence="9">Race5_Kim</strain>
    </source>
</reference>
<dbReference type="RefSeq" id="XP_047761865.1">
    <property type="nucleotide sequence ID" value="XM_047905323.1"/>
</dbReference>
<dbReference type="SUPFAM" id="SSF63829">
    <property type="entry name" value="Calcium-dependent phosphotriesterase"/>
    <property type="match status" value="1"/>
</dbReference>
<evidence type="ECO:0000256" key="7">
    <source>
        <dbReference type="SAM" id="Phobius"/>
    </source>
</evidence>
<dbReference type="GO" id="GO:0016020">
    <property type="term" value="C:membrane"/>
    <property type="evidence" value="ECO:0007669"/>
    <property type="project" value="UniProtKB-SubCell"/>
</dbReference>
<comment type="subcellular location">
    <subcellularLocation>
        <location evidence="1">Membrane</location>
        <topology evidence="1">Multi-pass membrane protein</topology>
    </subcellularLocation>
</comment>
<dbReference type="PROSITE" id="PS50181">
    <property type="entry name" value="FBOX"/>
    <property type="match status" value="1"/>
</dbReference>
<evidence type="ECO:0000256" key="5">
    <source>
        <dbReference type="ARBA" id="ARBA00038359"/>
    </source>
</evidence>
<dbReference type="PANTHER" id="PTHR33048:SF129">
    <property type="entry name" value="INTEGRAL MEMBRANE PROTEIN-RELATED"/>
    <property type="match status" value="1"/>
</dbReference>
<dbReference type="SUPFAM" id="SSF81383">
    <property type="entry name" value="F-box domain"/>
    <property type="match status" value="1"/>
</dbReference>
<dbReference type="InterPro" id="IPR049326">
    <property type="entry name" value="Rhodopsin_dom_fungi"/>
</dbReference>
<gene>
    <name evidence="9" type="ORF">CLAFUR5_06175</name>
</gene>
<dbReference type="KEGG" id="ffu:CLAFUR5_06175"/>
<evidence type="ECO:0000256" key="2">
    <source>
        <dbReference type="ARBA" id="ARBA00022692"/>
    </source>
</evidence>
<name>A0A9Q8LHZ6_PASFU</name>
<evidence type="ECO:0000256" key="4">
    <source>
        <dbReference type="ARBA" id="ARBA00023136"/>
    </source>
</evidence>
<sequence>MLRFNPDFMDKCTESLVIVAVQELIFRCLRTIAHTSHHSSVALGAMPGNIINLKPSDIAKWPAPNYEDPRTRGWMPAYASVFYVASTLMVGTRIWLRRRKYSGGFGVDDALLICSWVCVTAFTVTAIVNAEAYHTNRHLWDIPIASFPDLAKVTWLAELFFLLTGCCVKVSVLLFYRRLVENTCSRHWVWAVVSAITCTVAYTLAFILALVFNCSPMEAYWKGFDLMWAATVDYSCVDTTVINLLAGIMAIVSDLYAVVLPCIMLKDLNLPFRQKLALNLVFSLGILVVAASSVRTYWLWKCGHTPDVSTAIFNVFVWSILELNLGIMCAAAPALRVGFREYLSKPLTRLKQSVKSATSLSRNRRFSKGDQVNIRRADNPGDLRKGQYESKHAPVVSHREDTGFSSPTLVIDGSNMSKSPTSPYWERSDLVQSPMQYERHDVYDMEKYRRPSILPSRYSPETTERSDHRPGDLEDIRTRHHSFQSTRSDLGDSQRPVSTADPLHLLPSEIVLRVLDFTSVSTLATLTRLDAAWHDFIDKTHQNHIYSHAGKTPHPDGAKDFSFLADSTKFSKHYRNITSWKELCRSQTMLARNWNSKTPVTRESTIRVGDDPIWRFRPDFKRRFFLSTSHAGGMKVTDMDSGALIFQLNRDTVRPFAHLEYQDGTAVWDREGDVLEVWRTDDKGPRGTFERVAVLSHDWQTRGFQLSYDTLCVASSQGKGYVYELNETMPPIKKEMDIEDGAIGHLDQDADAIVYSIGVKGYHFYDKPTGQFLGHFHPEFCKTFHHVKHPDPGSCRLDLPGTNRGSPPRRPAKDRTTPLLIEKWEYPRESSDPSLGDDEWGACMLDGQLMAGISRGGRVFVCPNWREALKSEQAFAAHAYIVECVTADMTFDLGGWLSVRNHRVMFEIQDQVYVLGLTDSDKVTSDEKSIPRPSFAFATSLEARLAVPISFMSLYDDCIMTTYTTICSRPRPHDLAPAAGHAQPWRRVMPTKVVRVLSFADHGEDDDETNETSSGSENHSYMRQDIYRLIQMLAGDPE</sequence>
<evidence type="ECO:0000259" key="8">
    <source>
        <dbReference type="PROSITE" id="PS50181"/>
    </source>
</evidence>
<organism evidence="9 10">
    <name type="scientific">Passalora fulva</name>
    <name type="common">Tomato leaf mold</name>
    <name type="synonym">Cladosporium fulvum</name>
    <dbReference type="NCBI Taxonomy" id="5499"/>
    <lineage>
        <taxon>Eukaryota</taxon>
        <taxon>Fungi</taxon>
        <taxon>Dikarya</taxon>
        <taxon>Ascomycota</taxon>
        <taxon>Pezizomycotina</taxon>
        <taxon>Dothideomycetes</taxon>
        <taxon>Dothideomycetidae</taxon>
        <taxon>Mycosphaerellales</taxon>
        <taxon>Mycosphaerellaceae</taxon>
        <taxon>Fulvia</taxon>
    </lineage>
</organism>
<feature type="transmembrane region" description="Helical" evidence="7">
    <location>
        <begin position="241"/>
        <end position="264"/>
    </location>
</feature>
<feature type="compositionally biased region" description="Polar residues" evidence="6">
    <location>
        <begin position="403"/>
        <end position="422"/>
    </location>
</feature>
<keyword evidence="10" id="KW-1185">Reference proteome</keyword>
<reference evidence="9" key="1">
    <citation type="submission" date="2021-12" db="EMBL/GenBank/DDBJ databases">
        <authorList>
            <person name="Zaccaron A."/>
            <person name="Stergiopoulos I."/>
        </authorList>
    </citation>
    <scope>NUCLEOTIDE SEQUENCE</scope>
    <source>
        <strain evidence="9">Race5_Kim</strain>
    </source>
</reference>
<comment type="similarity">
    <text evidence="5">Belongs to the SAT4 family.</text>
</comment>
<feature type="compositionally biased region" description="Basic and acidic residues" evidence="6">
    <location>
        <begin position="374"/>
        <end position="402"/>
    </location>
</feature>
<dbReference type="InterPro" id="IPR036047">
    <property type="entry name" value="F-box-like_dom_sf"/>
</dbReference>
<feature type="domain" description="F-box" evidence="8">
    <location>
        <begin position="500"/>
        <end position="549"/>
    </location>
</feature>
<proteinExistence type="inferred from homology"/>
<dbReference type="GeneID" id="71986053"/>
<dbReference type="InterPro" id="IPR001810">
    <property type="entry name" value="F-box_dom"/>
</dbReference>
<evidence type="ECO:0000256" key="6">
    <source>
        <dbReference type="SAM" id="MobiDB-lite"/>
    </source>
</evidence>